<feature type="transmembrane region" description="Helical" evidence="19">
    <location>
        <begin position="62"/>
        <end position="82"/>
    </location>
</feature>
<evidence type="ECO:0000256" key="2">
    <source>
        <dbReference type="ARBA" id="ARBA00005967"/>
    </source>
</evidence>
<dbReference type="Proteomes" id="UP000564536">
    <property type="component" value="Unassembled WGS sequence"/>
</dbReference>
<dbReference type="GO" id="GO:0005524">
    <property type="term" value="F:ATP binding"/>
    <property type="evidence" value="ECO:0007669"/>
    <property type="project" value="UniProtKB-KW"/>
</dbReference>
<dbReference type="InterPro" id="IPR000829">
    <property type="entry name" value="DAGK"/>
</dbReference>
<keyword evidence="18" id="KW-0479">Metal-binding</keyword>
<reference evidence="22" key="2">
    <citation type="submission" date="2015-03" db="EMBL/GenBank/DDBJ databases">
        <authorList>
            <person name="Ferrari E."/>
            <person name="Walter M.C."/>
            <person name="Huptas C."/>
            <person name="Scherer S."/>
            <person name="Mueller-Herbst S."/>
        </authorList>
    </citation>
    <scope>NUCLEOTIDE SEQUENCE [LARGE SCALE GENOMIC DNA]</scope>
    <source>
        <strain evidence="22">LWP01</strain>
    </source>
</reference>
<keyword evidence="5" id="KW-0808">Transferase</keyword>
<dbReference type="GO" id="GO:0046872">
    <property type="term" value="F:metal ion binding"/>
    <property type="evidence" value="ECO:0007669"/>
    <property type="project" value="UniProtKB-KW"/>
</dbReference>
<keyword evidence="22" id="KW-1185">Reference proteome</keyword>
<dbReference type="Gene3D" id="1.10.287.3610">
    <property type="match status" value="1"/>
</dbReference>
<comment type="similarity">
    <text evidence="2">Belongs to the bacterial diacylglycerol kinase family.</text>
</comment>
<keyword evidence="11" id="KW-0443">Lipid metabolism</keyword>
<proteinExistence type="inferred from homology"/>
<evidence type="ECO:0000256" key="12">
    <source>
        <dbReference type="ARBA" id="ARBA00023136"/>
    </source>
</evidence>
<evidence type="ECO:0000313" key="21">
    <source>
        <dbReference type="EMBL" id="MBC1501137.1"/>
    </source>
</evidence>
<evidence type="ECO:0000256" key="6">
    <source>
        <dbReference type="ARBA" id="ARBA00022692"/>
    </source>
</evidence>
<evidence type="ECO:0000256" key="1">
    <source>
        <dbReference type="ARBA" id="ARBA00004651"/>
    </source>
</evidence>
<feature type="binding site" evidence="17">
    <location>
        <begin position="101"/>
        <end position="102"/>
    </location>
    <ligand>
        <name>ATP</name>
        <dbReference type="ChEBI" id="CHEBI:30616"/>
    </ligand>
</feature>
<evidence type="ECO:0000256" key="8">
    <source>
        <dbReference type="ARBA" id="ARBA00022777"/>
    </source>
</evidence>
<evidence type="ECO:0000256" key="14">
    <source>
        <dbReference type="ARBA" id="ARBA00023264"/>
    </source>
</evidence>
<dbReference type="GO" id="GO:0005886">
    <property type="term" value="C:plasma membrane"/>
    <property type="evidence" value="ECO:0007669"/>
    <property type="project" value="UniProtKB-SubCell"/>
</dbReference>
<feature type="binding site" evidence="17">
    <location>
        <position position="16"/>
    </location>
    <ligand>
        <name>ATP</name>
        <dbReference type="ChEBI" id="CHEBI:30616"/>
    </ligand>
</feature>
<feature type="binding site" evidence="16">
    <location>
        <position position="76"/>
    </location>
    <ligand>
        <name>substrate</name>
    </ligand>
</feature>
<dbReference type="EMBL" id="JAARRL010000017">
    <property type="protein sequence ID" value="MBC1501137.1"/>
    <property type="molecule type" value="Genomic_DNA"/>
</dbReference>
<evidence type="ECO:0000256" key="16">
    <source>
        <dbReference type="PIRSR" id="PIRSR600829-2"/>
    </source>
</evidence>
<keyword evidence="12 19" id="KW-0472">Membrane</keyword>
<dbReference type="InterPro" id="IPR036945">
    <property type="entry name" value="DAGK_sf"/>
</dbReference>
<evidence type="ECO:0000313" key="23">
    <source>
        <dbReference type="Proteomes" id="UP000564536"/>
    </source>
</evidence>
<evidence type="ECO:0000256" key="7">
    <source>
        <dbReference type="ARBA" id="ARBA00022741"/>
    </source>
</evidence>
<evidence type="ECO:0000256" key="15">
    <source>
        <dbReference type="PIRSR" id="PIRSR600829-1"/>
    </source>
</evidence>
<evidence type="ECO:0000256" key="13">
    <source>
        <dbReference type="ARBA" id="ARBA00023209"/>
    </source>
</evidence>
<dbReference type="Pfam" id="PF01219">
    <property type="entry name" value="DAGK_prokar"/>
    <property type="match status" value="1"/>
</dbReference>
<accession>A0A1S7FUZ7</accession>
<dbReference type="AlphaFoldDB" id="A0A1S7FUZ7"/>
<evidence type="ECO:0000256" key="10">
    <source>
        <dbReference type="ARBA" id="ARBA00022989"/>
    </source>
</evidence>
<feature type="transmembrane region" description="Helical" evidence="19">
    <location>
        <begin position="103"/>
        <end position="124"/>
    </location>
</feature>
<feature type="binding site" evidence="16">
    <location>
        <position position="16"/>
    </location>
    <ligand>
        <name>substrate</name>
    </ligand>
</feature>
<feature type="transmembrane region" description="Helical" evidence="19">
    <location>
        <begin position="38"/>
        <end position="56"/>
    </location>
</feature>
<keyword evidence="6 19" id="KW-0812">Transmembrane</keyword>
<dbReference type="RefSeq" id="WP_036061867.1">
    <property type="nucleotide sequence ID" value="NZ_CP011102.1"/>
</dbReference>
<keyword evidence="7 17" id="KW-0547">Nucleotide-binding</keyword>
<feature type="binding site" evidence="18">
    <location>
        <position position="35"/>
    </location>
    <ligand>
        <name>a divalent metal cation</name>
        <dbReference type="ChEBI" id="CHEBI:60240"/>
    </ligand>
</feature>
<keyword evidence="14" id="KW-1208">Phospholipid metabolism</keyword>
<protein>
    <submittedName>
        <fullName evidence="20 21">Diacylglycerol kinase</fullName>
    </submittedName>
</protein>
<feature type="active site" description="Proton acceptor" evidence="15">
    <location>
        <position position="76"/>
    </location>
</feature>
<keyword evidence="8 20" id="KW-0418">Kinase</keyword>
<dbReference type="PANTHER" id="PTHR34299">
    <property type="entry name" value="DIACYLGLYCEROL KINASE"/>
    <property type="match status" value="1"/>
</dbReference>
<dbReference type="KEGG" id="lwi:UE46_09080"/>
<evidence type="ECO:0000256" key="3">
    <source>
        <dbReference type="ARBA" id="ARBA00022475"/>
    </source>
</evidence>
<keyword evidence="13" id="KW-0594">Phospholipid biosynthesis</keyword>
<dbReference type="PANTHER" id="PTHR34299:SF1">
    <property type="entry name" value="DIACYLGLYCEROL KINASE"/>
    <property type="match status" value="1"/>
</dbReference>
<dbReference type="GO" id="GO:0008654">
    <property type="term" value="P:phospholipid biosynthetic process"/>
    <property type="evidence" value="ECO:0007669"/>
    <property type="project" value="UniProtKB-KW"/>
</dbReference>
<keyword evidence="18" id="KW-0460">Magnesium</keyword>
<evidence type="ECO:0000256" key="18">
    <source>
        <dbReference type="PIRSR" id="PIRSR600829-4"/>
    </source>
</evidence>
<dbReference type="CDD" id="cd14265">
    <property type="entry name" value="UDPK_IM_like"/>
    <property type="match status" value="1"/>
</dbReference>
<reference evidence="20" key="1">
    <citation type="submission" date="2015-03" db="EMBL/GenBank/DDBJ databases">
        <authorList>
            <person name="Murphy D."/>
        </authorList>
    </citation>
    <scope>NUCLEOTIDE SEQUENCE [LARGE SCALE GENOMIC DNA]</scope>
    <source>
        <strain evidence="20">WS 4560</strain>
    </source>
</reference>
<comment type="cofactor">
    <cofactor evidence="18">
        <name>Mg(2+)</name>
        <dbReference type="ChEBI" id="CHEBI:18420"/>
    </cofactor>
    <text evidence="18">Mn(2+), Zn(2+), Cd(2+) and Co(2+) support activity to lesser extents.</text>
</comment>
<reference evidence="21 23" key="3">
    <citation type="submission" date="2020-03" db="EMBL/GenBank/DDBJ databases">
        <title>Soil Listeria distribution.</title>
        <authorList>
            <person name="Liao J."/>
            <person name="Wiedmann M."/>
        </authorList>
    </citation>
    <scope>NUCLEOTIDE SEQUENCE [LARGE SCALE GENOMIC DNA]</scope>
    <source>
        <strain evidence="21 23">FSL L7-1523</strain>
    </source>
</reference>
<comment type="subcellular location">
    <subcellularLocation>
        <location evidence="1">Cell membrane</location>
        <topology evidence="1">Multi-pass membrane protein</topology>
    </subcellularLocation>
</comment>
<sequence length="128" mass="14287">MPMDSKDKVVASGNRRFRKSFIHAFTGIKTAILEERHMRVHITAGMIVIICGVFFKVTKVEWLFLIFSIFNVLAFEMINTAIERAVDVATEEFHPYAKKAKDVAAGAVLLAALCSAVIGLIIFIPKLF</sequence>
<dbReference type="GO" id="GO:0016301">
    <property type="term" value="F:kinase activity"/>
    <property type="evidence" value="ECO:0007669"/>
    <property type="project" value="UniProtKB-KW"/>
</dbReference>
<feature type="binding site" evidence="18">
    <location>
        <position position="83"/>
    </location>
    <ligand>
        <name>a divalent metal cation</name>
        <dbReference type="ChEBI" id="CHEBI:60240"/>
    </ligand>
</feature>
<evidence type="ECO:0000256" key="19">
    <source>
        <dbReference type="SAM" id="Phobius"/>
    </source>
</evidence>
<name>A0A1S7FUZ7_9LIST</name>
<evidence type="ECO:0000313" key="20">
    <source>
        <dbReference type="EMBL" id="AQY51187.1"/>
    </source>
</evidence>
<dbReference type="PROSITE" id="PS01069">
    <property type="entry name" value="DAGK_PROKAR"/>
    <property type="match status" value="1"/>
</dbReference>
<evidence type="ECO:0000256" key="4">
    <source>
        <dbReference type="ARBA" id="ARBA00022516"/>
    </source>
</evidence>
<dbReference type="EMBL" id="CP011102">
    <property type="protein sequence ID" value="AQY51187.1"/>
    <property type="molecule type" value="Genomic_DNA"/>
</dbReference>
<feature type="binding site" evidence="17">
    <location>
        <position position="83"/>
    </location>
    <ligand>
        <name>ATP</name>
        <dbReference type="ChEBI" id="CHEBI:30616"/>
    </ligand>
</feature>
<keyword evidence="9 17" id="KW-0067">ATP-binding</keyword>
<dbReference type="InterPro" id="IPR033717">
    <property type="entry name" value="UDPK"/>
</dbReference>
<gene>
    <name evidence="21" type="ORF">HB943_11040</name>
    <name evidence="20" type="ORF">UE46_09080</name>
</gene>
<feature type="binding site" evidence="17">
    <location>
        <position position="35"/>
    </location>
    <ligand>
        <name>ATP</name>
        <dbReference type="ChEBI" id="CHEBI:30616"/>
    </ligand>
</feature>
<evidence type="ECO:0000256" key="17">
    <source>
        <dbReference type="PIRSR" id="PIRSR600829-3"/>
    </source>
</evidence>
<evidence type="ECO:0000256" key="5">
    <source>
        <dbReference type="ARBA" id="ARBA00022679"/>
    </source>
</evidence>
<keyword evidence="3" id="KW-1003">Cell membrane</keyword>
<evidence type="ECO:0000256" key="11">
    <source>
        <dbReference type="ARBA" id="ARBA00023098"/>
    </source>
</evidence>
<feature type="binding site" evidence="17">
    <location>
        <begin position="92"/>
        <end position="94"/>
    </location>
    <ligand>
        <name>ATP</name>
        <dbReference type="ChEBI" id="CHEBI:30616"/>
    </ligand>
</feature>
<keyword evidence="4" id="KW-0444">Lipid biosynthesis</keyword>
<evidence type="ECO:0000256" key="9">
    <source>
        <dbReference type="ARBA" id="ARBA00022840"/>
    </source>
</evidence>
<dbReference type="Proteomes" id="UP000223060">
    <property type="component" value="Chromosome"/>
</dbReference>
<keyword evidence="10 19" id="KW-1133">Transmembrane helix</keyword>
<evidence type="ECO:0000313" key="22">
    <source>
        <dbReference type="Proteomes" id="UP000223060"/>
    </source>
</evidence>
<organism evidence="20 22">
    <name type="scientific">Listeria weihenstephanensis</name>
    <dbReference type="NCBI Taxonomy" id="1006155"/>
    <lineage>
        <taxon>Bacteria</taxon>
        <taxon>Bacillati</taxon>
        <taxon>Bacillota</taxon>
        <taxon>Bacilli</taxon>
        <taxon>Bacillales</taxon>
        <taxon>Listeriaceae</taxon>
        <taxon>Listeria</taxon>
    </lineage>
</organism>